<dbReference type="EMBL" id="FQZU01000092">
    <property type="protein sequence ID" value="SHL53078.1"/>
    <property type="molecule type" value="Genomic_DNA"/>
</dbReference>
<dbReference type="OrthoDB" id="5422038at2"/>
<evidence type="ECO:0000256" key="1">
    <source>
        <dbReference type="SAM" id="Phobius"/>
    </source>
</evidence>
<evidence type="ECO:0000313" key="2">
    <source>
        <dbReference type="EMBL" id="SHL53078.1"/>
    </source>
</evidence>
<dbReference type="Proteomes" id="UP000183994">
    <property type="component" value="Unassembled WGS sequence"/>
</dbReference>
<feature type="transmembrane region" description="Helical" evidence="1">
    <location>
        <begin position="55"/>
        <end position="73"/>
    </location>
</feature>
<keyword evidence="1" id="KW-0472">Membrane</keyword>
<keyword evidence="3" id="KW-1185">Reference proteome</keyword>
<dbReference type="AlphaFoldDB" id="A0A1M7BDG8"/>
<keyword evidence="1" id="KW-0812">Transmembrane</keyword>
<name>A0A1M7BDG8_9BACT</name>
<protein>
    <submittedName>
        <fullName evidence="2">Uncharacterized protein</fullName>
    </submittedName>
</protein>
<keyword evidence="1" id="KW-1133">Transmembrane helix</keyword>
<feature type="transmembrane region" description="Helical" evidence="1">
    <location>
        <begin position="26"/>
        <end position="49"/>
    </location>
</feature>
<organism evidence="2 3">
    <name type="scientific">Desulfatibacillum alkenivorans DSM 16219</name>
    <dbReference type="NCBI Taxonomy" id="1121393"/>
    <lineage>
        <taxon>Bacteria</taxon>
        <taxon>Pseudomonadati</taxon>
        <taxon>Thermodesulfobacteriota</taxon>
        <taxon>Desulfobacteria</taxon>
        <taxon>Desulfobacterales</taxon>
        <taxon>Desulfatibacillaceae</taxon>
        <taxon>Desulfatibacillum</taxon>
    </lineage>
</organism>
<evidence type="ECO:0000313" key="3">
    <source>
        <dbReference type="Proteomes" id="UP000183994"/>
    </source>
</evidence>
<gene>
    <name evidence="2" type="ORF">SAMN02745216_05302</name>
</gene>
<reference evidence="3" key="1">
    <citation type="submission" date="2016-11" db="EMBL/GenBank/DDBJ databases">
        <authorList>
            <person name="Varghese N."/>
            <person name="Submissions S."/>
        </authorList>
    </citation>
    <scope>NUCLEOTIDE SEQUENCE [LARGE SCALE GENOMIC DNA]</scope>
    <source>
        <strain evidence="3">DSM 16219</strain>
    </source>
</reference>
<proteinExistence type="predicted"/>
<accession>A0A1M7BDG8</accession>
<sequence>MANDHKDAKDIWFPAKKYGWGWGIPLTWQGWAVLAAYMALAFAGAAFIAPSRYHVWFLPYIFLISVLLVFICWKKGEKPQWRWGKKD</sequence>